<dbReference type="EMBL" id="CP070505">
    <property type="protein sequence ID" value="QSL92883.1"/>
    <property type="molecule type" value="Genomic_DNA"/>
</dbReference>
<dbReference type="KEGG" id="pty:JWV26_00520"/>
<reference evidence="2 3" key="1">
    <citation type="submission" date="2021-02" db="EMBL/GenBank/DDBJ databases">
        <title>Whole genome sequencing of Pseudomonas alcaliphila strain SM2.</title>
        <authorList>
            <person name="Alshamsi M.S."/>
            <person name="Sudalaimuthuasari N."/>
            <person name="Kundu B."/>
            <person name="AlMaskari R.S."/>
            <person name="Elmahi Y."/>
            <person name="Mundra S."/>
            <person name="Chandran S."/>
            <person name="Malik S."/>
            <person name="Hazzouri K.M."/>
            <person name="Amiri K.M.A."/>
        </authorList>
    </citation>
    <scope>NUCLEOTIDE SEQUENCE [LARGE SCALE GENOMIC DNA]</scope>
    <source>
        <strain evidence="2 3">SM2</strain>
    </source>
</reference>
<dbReference type="RefSeq" id="WP_196460766.1">
    <property type="nucleotide sequence ID" value="NZ_CP070505.1"/>
</dbReference>
<protein>
    <submittedName>
        <fullName evidence="1">Uncharacterized protein</fullName>
    </submittedName>
</protein>
<evidence type="ECO:0000313" key="4">
    <source>
        <dbReference type="Proteomes" id="UP001161137"/>
    </source>
</evidence>
<dbReference type="AlphaFoldDB" id="A0AA42LGN4"/>
<dbReference type="Proteomes" id="UP000663658">
    <property type="component" value="Chromosome"/>
</dbReference>
<proteinExistence type="predicted"/>
<dbReference type="EMBL" id="JAOCDH010000006">
    <property type="protein sequence ID" value="MDH0701222.1"/>
    <property type="molecule type" value="Genomic_DNA"/>
</dbReference>
<evidence type="ECO:0000313" key="2">
    <source>
        <dbReference type="EMBL" id="QSL92883.1"/>
    </source>
</evidence>
<reference evidence="1" key="2">
    <citation type="submission" date="2022-09" db="EMBL/GenBank/DDBJ databases">
        <title>Intensive care unit water sources are persistently colonized with multi-drug resistant bacteria and are the site of extensive horizontal gene transfer of antibiotic resistance genes.</title>
        <authorList>
            <person name="Diorio-Toth L."/>
        </authorList>
    </citation>
    <scope>NUCLEOTIDE SEQUENCE</scope>
    <source>
        <strain evidence="1">GD03863</strain>
    </source>
</reference>
<organism evidence="1 4">
    <name type="scientific">Ectopseudomonas toyotomiensis</name>
    <dbReference type="NCBI Taxonomy" id="554344"/>
    <lineage>
        <taxon>Bacteria</taxon>
        <taxon>Pseudomonadati</taxon>
        <taxon>Pseudomonadota</taxon>
        <taxon>Gammaproteobacteria</taxon>
        <taxon>Pseudomonadales</taxon>
        <taxon>Pseudomonadaceae</taxon>
        <taxon>Ectopseudomonas</taxon>
    </lineage>
</organism>
<name>A0AA42LGN4_9GAMM</name>
<evidence type="ECO:0000313" key="3">
    <source>
        <dbReference type="Proteomes" id="UP000663658"/>
    </source>
</evidence>
<evidence type="ECO:0000313" key="1">
    <source>
        <dbReference type="EMBL" id="MDH0701222.1"/>
    </source>
</evidence>
<gene>
    <name evidence="2" type="ORF">JWV26_00520</name>
    <name evidence="1" type="ORF">N5D41_06905</name>
</gene>
<accession>A0AA42LGN4</accession>
<dbReference type="Proteomes" id="UP001161137">
    <property type="component" value="Unassembled WGS sequence"/>
</dbReference>
<sequence length="94" mass="10774">MNASIIDGIGLYDSWEAQAKDAKYPGKRKIRWEAFVGWEQCHQLQCMVYKTRTIDRSNDAYQETVTDPKTGKIIHHCEEPLSKHFGHGSAKPKP</sequence>